<dbReference type="Gene3D" id="3.10.450.610">
    <property type="match status" value="1"/>
</dbReference>
<accession>A0A843YPD0</accession>
<gene>
    <name evidence="1" type="ORF">GEV47_09205</name>
</gene>
<organism evidence="1 2">
    <name type="scientific">Glaciimonas soli</name>
    <dbReference type="NCBI Taxonomy" id="2590999"/>
    <lineage>
        <taxon>Bacteria</taxon>
        <taxon>Pseudomonadati</taxon>
        <taxon>Pseudomonadota</taxon>
        <taxon>Betaproteobacteria</taxon>
        <taxon>Burkholderiales</taxon>
        <taxon>Oxalobacteraceae</taxon>
        <taxon>Glaciimonas</taxon>
    </lineage>
</organism>
<dbReference type="Pfam" id="PF16245">
    <property type="entry name" value="DUF4902"/>
    <property type="match status" value="1"/>
</dbReference>
<dbReference type="InterPro" id="IPR032598">
    <property type="entry name" value="RsaM-like"/>
</dbReference>
<evidence type="ECO:0000313" key="2">
    <source>
        <dbReference type="Proteomes" id="UP000451565"/>
    </source>
</evidence>
<dbReference type="Proteomes" id="UP000451565">
    <property type="component" value="Unassembled WGS sequence"/>
</dbReference>
<protein>
    <submittedName>
        <fullName evidence="1">DUF4902 domain-containing protein</fullName>
    </submittedName>
</protein>
<evidence type="ECO:0000313" key="1">
    <source>
        <dbReference type="EMBL" id="MQR00860.1"/>
    </source>
</evidence>
<dbReference type="EMBL" id="WINI01000004">
    <property type="protein sequence ID" value="MQR00860.1"/>
    <property type="molecule type" value="Genomic_DNA"/>
</dbReference>
<name>A0A843YPD0_9BURK</name>
<dbReference type="RefSeq" id="WP_153234474.1">
    <property type="nucleotide sequence ID" value="NZ_WINI01000004.1"/>
</dbReference>
<sequence>MTQQYVPSKAPRDSSLVDNFFSVSEDGYVRLSPDELLHISLGHFMSGLDEDMPVSFSRAAVATEITGYTEWLTAGTPAITIGWDWQMVVSGGQIILQRVGEPRSNLMLQDSDRQDVGPVRTVILLEEYIDSLTWQWQVQQYINNSYSHAF</sequence>
<comment type="caution">
    <text evidence="1">The sequence shown here is derived from an EMBL/GenBank/DDBJ whole genome shotgun (WGS) entry which is preliminary data.</text>
</comment>
<proteinExistence type="predicted"/>
<reference evidence="1 2" key="1">
    <citation type="submission" date="2019-10" db="EMBL/GenBank/DDBJ databases">
        <title>Glaciimonas soli sp. nov., a psychrophilic bacterium isolated from the forest soil of a high elevation mountain in Taiwan.</title>
        <authorList>
            <person name="Wang L.-T."/>
            <person name="Shieh W.Y."/>
        </authorList>
    </citation>
    <scope>NUCLEOTIDE SEQUENCE [LARGE SCALE GENOMIC DNA]</scope>
    <source>
        <strain evidence="1 2">GS1</strain>
    </source>
</reference>
<dbReference type="OrthoDB" id="5573798at2"/>
<dbReference type="AlphaFoldDB" id="A0A843YPD0"/>
<keyword evidence="2" id="KW-1185">Reference proteome</keyword>